<dbReference type="CDD" id="cd01651">
    <property type="entry name" value="RT_G2_intron"/>
    <property type="match status" value="1"/>
</dbReference>
<dbReference type="PANTHER" id="PTHR34047">
    <property type="entry name" value="NUCLEAR INTRON MATURASE 1, MITOCHONDRIAL-RELATED"/>
    <property type="match status" value="1"/>
</dbReference>
<evidence type="ECO:0000259" key="2">
    <source>
        <dbReference type="PROSITE" id="PS50878"/>
    </source>
</evidence>
<dbReference type="SUPFAM" id="SSF56672">
    <property type="entry name" value="DNA/RNA polymerases"/>
    <property type="match status" value="1"/>
</dbReference>
<evidence type="ECO:0000313" key="3">
    <source>
        <dbReference type="EMBL" id="PUF20441.1"/>
    </source>
</evidence>
<evidence type="ECO:0000313" key="5">
    <source>
        <dbReference type="Proteomes" id="UP000251351"/>
    </source>
</evidence>
<dbReference type="EMBL" id="QARP01000119">
    <property type="protein sequence ID" value="PUF20441.1"/>
    <property type="molecule type" value="Genomic_DNA"/>
</dbReference>
<dbReference type="Proteomes" id="UP000251351">
    <property type="component" value="Unassembled WGS sequence"/>
</dbReference>
<accession>A0A7Z1Q7G7</accession>
<dbReference type="EMBL" id="QARO01000117">
    <property type="protein sequence ID" value="PUF46548.1"/>
    <property type="molecule type" value="Genomic_DNA"/>
</dbReference>
<dbReference type="Proteomes" id="UP000251540">
    <property type="component" value="Unassembled WGS sequence"/>
</dbReference>
<dbReference type="InterPro" id="IPR000477">
    <property type="entry name" value="RT_dom"/>
</dbReference>
<evidence type="ECO:0000313" key="4">
    <source>
        <dbReference type="EMBL" id="PUF46548.1"/>
    </source>
</evidence>
<dbReference type="PROSITE" id="PS50878">
    <property type="entry name" value="RT_POL"/>
    <property type="match status" value="1"/>
</dbReference>
<feature type="domain" description="Reverse transcriptase" evidence="2">
    <location>
        <begin position="116"/>
        <end position="316"/>
    </location>
</feature>
<comment type="caution">
    <text evidence="4">The sequence shown here is derived from an EMBL/GenBank/DDBJ whole genome shotgun (WGS) entry which is preliminary data.</text>
</comment>
<dbReference type="Pfam" id="PF00078">
    <property type="entry name" value="RVT_1"/>
    <property type="match status" value="1"/>
</dbReference>
<dbReference type="InterPro" id="IPR043502">
    <property type="entry name" value="DNA/RNA_pol_sf"/>
</dbReference>
<evidence type="ECO:0000256" key="1">
    <source>
        <dbReference type="ARBA" id="ARBA00034120"/>
    </source>
</evidence>
<dbReference type="AlphaFoldDB" id="A0A7Z1Q7G7"/>
<gene>
    <name evidence="4" type="ORF">DAX73_28990</name>
    <name evidence="3" type="ORF">DAX92_28880</name>
</gene>
<comment type="similarity">
    <text evidence="1">Belongs to the bacterial reverse transcriptase family.</text>
</comment>
<dbReference type="PANTHER" id="PTHR34047:SF8">
    <property type="entry name" value="PROTEIN YKFC"/>
    <property type="match status" value="1"/>
</dbReference>
<dbReference type="InterPro" id="IPR051083">
    <property type="entry name" value="GrpII_Intron_Splice-Mob/Def"/>
</dbReference>
<protein>
    <recommendedName>
        <fullName evidence="2">Reverse transcriptase domain-containing protein</fullName>
    </recommendedName>
</protein>
<reference evidence="5 6" key="1">
    <citation type="submission" date="2018-04" db="EMBL/GenBank/DDBJ databases">
        <title>Whole genome sequencing of Salmonella enterica.</title>
        <authorList>
            <person name="Bell R."/>
        </authorList>
    </citation>
    <scope>NUCLEOTIDE SEQUENCE [LARGE SCALE GENOMIC DNA]</scope>
    <source>
        <strain evidence="3 6">CFSAN058609</strain>
        <strain evidence="4 5">CFSAN058610</strain>
    </source>
</reference>
<evidence type="ECO:0000313" key="6">
    <source>
        <dbReference type="Proteomes" id="UP000251540"/>
    </source>
</evidence>
<proteinExistence type="inferred from homology"/>
<sequence length="316" mass="36317">MGNRKSDTGIVPEKSVNKTCNNVAELTEGRPVTEGNSQQFDRIRTQSRTNTTSRLLAVREAAKRDKSKQFSCLFHHINEALLMQSFLQLKRQSAPGCDGVTWEGYAQNVHDNLRELHARLHRGQYKPRPSRQVFIPKEDGSERPLSILCLEDKIVQQAVVTVLNQIYETDFLGFSYGFRPGKGQHDALDALNVAIMERKVNWVLDLDISKFFDTVEHDWLLRFLQHRIKDRRILRLIRQWITVGVTDEHGHRRRARLGVPQGAVCSPLLANVYLHYSFDLWLNKSRKYAQGEVVIIRYADDAVLGFQKRVLPGNSS</sequence>
<organism evidence="4 5">
    <name type="scientific">Salmonella enterica I</name>
    <dbReference type="NCBI Taxonomy" id="59201"/>
    <lineage>
        <taxon>Bacteria</taxon>
        <taxon>Pseudomonadati</taxon>
        <taxon>Pseudomonadota</taxon>
        <taxon>Gammaproteobacteria</taxon>
        <taxon>Enterobacterales</taxon>
        <taxon>Enterobacteriaceae</taxon>
        <taxon>Salmonella</taxon>
    </lineage>
</organism>
<name>A0A7Z1Q7G7_SALET</name>